<protein>
    <recommendedName>
        <fullName evidence="4">C2 domain-containing protein</fullName>
    </recommendedName>
</protein>
<organism evidence="5 6">
    <name type="scientific">Coilia grayii</name>
    <name type="common">Gray's grenadier anchovy</name>
    <dbReference type="NCBI Taxonomy" id="363190"/>
    <lineage>
        <taxon>Eukaryota</taxon>
        <taxon>Metazoa</taxon>
        <taxon>Chordata</taxon>
        <taxon>Craniata</taxon>
        <taxon>Vertebrata</taxon>
        <taxon>Euteleostomi</taxon>
        <taxon>Actinopterygii</taxon>
        <taxon>Neopterygii</taxon>
        <taxon>Teleostei</taxon>
        <taxon>Clupei</taxon>
        <taxon>Clupeiformes</taxon>
        <taxon>Clupeoidei</taxon>
        <taxon>Engraulidae</taxon>
        <taxon>Coilinae</taxon>
        <taxon>Coilia</taxon>
    </lineage>
</organism>
<dbReference type="InterPro" id="IPR000008">
    <property type="entry name" value="C2_dom"/>
</dbReference>
<feature type="region of interest" description="Disordered" evidence="3">
    <location>
        <begin position="224"/>
        <end position="244"/>
    </location>
</feature>
<dbReference type="InterPro" id="IPR001565">
    <property type="entry name" value="Synaptotagmin"/>
</dbReference>
<name>A0ABD1K209_9TELE</name>
<evidence type="ECO:0000313" key="5">
    <source>
        <dbReference type="EMBL" id="KAL2092958.1"/>
    </source>
</evidence>
<dbReference type="Gene3D" id="2.60.40.150">
    <property type="entry name" value="C2 domain"/>
    <property type="match status" value="1"/>
</dbReference>
<dbReference type="PRINTS" id="PR00360">
    <property type="entry name" value="C2DOMAIN"/>
</dbReference>
<keyword evidence="6" id="KW-1185">Reference proteome</keyword>
<dbReference type="Pfam" id="PF00168">
    <property type="entry name" value="C2"/>
    <property type="match status" value="1"/>
</dbReference>
<dbReference type="Proteomes" id="UP001591681">
    <property type="component" value="Unassembled WGS sequence"/>
</dbReference>
<feature type="domain" description="C2" evidence="4">
    <location>
        <begin position="38"/>
        <end position="161"/>
    </location>
</feature>
<evidence type="ECO:0000259" key="4">
    <source>
        <dbReference type="PROSITE" id="PS50004"/>
    </source>
</evidence>
<dbReference type="InterPro" id="IPR035892">
    <property type="entry name" value="C2_domain_sf"/>
</dbReference>
<accession>A0ABD1K209</accession>
<evidence type="ECO:0000313" key="6">
    <source>
        <dbReference type="Proteomes" id="UP001591681"/>
    </source>
</evidence>
<evidence type="ECO:0000256" key="1">
    <source>
        <dbReference type="ARBA" id="ARBA00006996"/>
    </source>
</evidence>
<comment type="caution">
    <text evidence="5">The sequence shown here is derived from an EMBL/GenBank/DDBJ whole genome shotgun (WGS) entry which is preliminary data.</text>
</comment>
<keyword evidence="2" id="KW-0677">Repeat</keyword>
<dbReference type="PROSITE" id="PS50004">
    <property type="entry name" value="C2"/>
    <property type="match status" value="1"/>
</dbReference>
<reference evidence="5 6" key="1">
    <citation type="submission" date="2024-09" db="EMBL/GenBank/DDBJ databases">
        <title>A chromosome-level genome assembly of Gray's grenadier anchovy, Coilia grayii.</title>
        <authorList>
            <person name="Fu Z."/>
        </authorList>
    </citation>
    <scope>NUCLEOTIDE SEQUENCE [LARGE SCALE GENOMIC DNA]</scope>
    <source>
        <strain evidence="5">G4</strain>
        <tissue evidence="5">Muscle</tissue>
    </source>
</reference>
<dbReference type="PANTHER" id="PTHR10024">
    <property type="entry name" value="SYNAPTOTAGMIN"/>
    <property type="match status" value="1"/>
</dbReference>
<dbReference type="PANTHER" id="PTHR10024:SF227">
    <property type="entry name" value="SYNAPTOTAGMIN 1"/>
    <property type="match status" value="1"/>
</dbReference>
<dbReference type="EMBL" id="JBHFQA010000009">
    <property type="protein sequence ID" value="KAL2092958.1"/>
    <property type="molecule type" value="Genomic_DNA"/>
</dbReference>
<evidence type="ECO:0000256" key="2">
    <source>
        <dbReference type="ARBA" id="ARBA00022737"/>
    </source>
</evidence>
<sequence length="244" mass="27244">MRLLDEGVADGHALCPLDALKHDSDPLAKDEEPKEEIKLGKLQFSLDYNFTDAALVVGILQATDLPAMDMSGTSDPYVKLYLLPDKKKKFETKVHRKTLNPTFNENFTFKKYPKVKSDPMPHGEPCSAAAGGVGKISATGSSALKPGGCKSKPGRRKDKDYCMRYSNGVQRTSMHNSRGSYGSCWRSPTTASHVTRRSWVRPPWCNTKSIRALLHQYDSVHAASPWADRKQQSRRWPKCSMQVS</sequence>
<dbReference type="AlphaFoldDB" id="A0ABD1K209"/>
<comment type="similarity">
    <text evidence="1">Belongs to the synaptotagmin family.</text>
</comment>
<proteinExistence type="inferred from homology"/>
<dbReference type="SMART" id="SM00239">
    <property type="entry name" value="C2"/>
    <property type="match status" value="1"/>
</dbReference>
<dbReference type="PRINTS" id="PR00399">
    <property type="entry name" value="SYNAPTOTAGMN"/>
</dbReference>
<evidence type="ECO:0000256" key="3">
    <source>
        <dbReference type="SAM" id="MobiDB-lite"/>
    </source>
</evidence>
<gene>
    <name evidence="5" type="ORF">ACEWY4_010270</name>
</gene>
<dbReference type="SUPFAM" id="SSF49562">
    <property type="entry name" value="C2 domain (Calcium/lipid-binding domain, CaLB)"/>
    <property type="match status" value="1"/>
</dbReference>